<evidence type="ECO:0000256" key="7">
    <source>
        <dbReference type="HAMAP-Rule" id="MF_00108"/>
    </source>
</evidence>
<dbReference type="PANTHER" id="PTHR32125">
    <property type="entry name" value="2-C-METHYL-D-ERYTHRITOL 4-PHOSPHATE CYTIDYLYLTRANSFERASE, CHLOROPLASTIC"/>
    <property type="match status" value="1"/>
</dbReference>
<keyword evidence="6 7" id="KW-0414">Isoprene biosynthesis</keyword>
<dbReference type="AlphaFoldDB" id="A0A558GJA5"/>
<dbReference type="HAMAP" id="MF_00108">
    <property type="entry name" value="IspD"/>
    <property type="match status" value="1"/>
</dbReference>
<dbReference type="Proteomes" id="UP000320531">
    <property type="component" value="Unassembled WGS sequence"/>
</dbReference>
<dbReference type="Pfam" id="PF01128">
    <property type="entry name" value="IspD"/>
    <property type="match status" value="1"/>
</dbReference>
<sequence>MTSPSTTKTNQRSTARVIALVAAAGQGTRLGAEVPKAYVELRGRTLLERSVRAMITSEFVDEIIVLVSPAMEGYAVSILDRIDSDVPVRIVHGGGERADSVWAGLQAIPDEDAVVLIHDAARALTPPGMIARVAKRVLDGATAVIPVLPVADTIKEVEGTAVLSTPDRSRLRAVQTPQGFSLAALRRANLDYWAQDPDFVATDDASLMEWHGERVETVQGDTFAFKITTPIDLVLAKAVTDEVEPTIFEVPSD</sequence>
<dbReference type="EMBL" id="VMTY01000011">
    <property type="protein sequence ID" value="TVU56967.1"/>
    <property type="molecule type" value="Genomic_DNA"/>
</dbReference>
<evidence type="ECO:0000256" key="2">
    <source>
        <dbReference type="ARBA" id="ARBA00004787"/>
    </source>
</evidence>
<evidence type="ECO:0000313" key="8">
    <source>
        <dbReference type="EMBL" id="TVU56967.1"/>
    </source>
</evidence>
<evidence type="ECO:0000256" key="6">
    <source>
        <dbReference type="ARBA" id="ARBA00023229"/>
    </source>
</evidence>
<name>A0A558GJA5_9CORY</name>
<evidence type="ECO:0000256" key="5">
    <source>
        <dbReference type="ARBA" id="ARBA00022695"/>
    </source>
</evidence>
<evidence type="ECO:0000313" key="9">
    <source>
        <dbReference type="Proteomes" id="UP000320531"/>
    </source>
</evidence>
<comment type="function">
    <text evidence="7">Catalyzes the formation of 4-diphosphocytidyl-2-C-methyl-D-erythritol from CTP and 2-C-methyl-D-erythritol 4-phosphate (MEP).</text>
</comment>
<comment type="pathway">
    <text evidence="2 7">Isoprenoid biosynthesis; isopentenyl diphosphate biosynthesis via DXP pathway; isopentenyl diphosphate from 1-deoxy-D-xylulose 5-phosphate: step 2/6.</text>
</comment>
<dbReference type="FunFam" id="3.90.550.10:FF:000003">
    <property type="entry name" value="2-C-methyl-D-erythritol 4-phosphate cytidylyltransferase"/>
    <property type="match status" value="1"/>
</dbReference>
<gene>
    <name evidence="7" type="primary">ispD</name>
    <name evidence="8" type="ORF">FQK23_04775</name>
</gene>
<keyword evidence="5 7" id="KW-0548">Nucleotidyltransferase</keyword>
<evidence type="ECO:0000256" key="1">
    <source>
        <dbReference type="ARBA" id="ARBA00001282"/>
    </source>
</evidence>
<feature type="site" description="Transition state stabilizer" evidence="7">
    <location>
        <position position="29"/>
    </location>
</feature>
<evidence type="ECO:0000256" key="4">
    <source>
        <dbReference type="ARBA" id="ARBA00022679"/>
    </source>
</evidence>
<dbReference type="InterPro" id="IPR034683">
    <property type="entry name" value="IspD/TarI"/>
</dbReference>
<comment type="similarity">
    <text evidence="3 7">Belongs to the IspD/TarI cytidylyltransferase family. IspD subfamily.</text>
</comment>
<dbReference type="GO" id="GO:0050518">
    <property type="term" value="F:2-C-methyl-D-erythritol 4-phosphate cytidylyltransferase activity"/>
    <property type="evidence" value="ECO:0007669"/>
    <property type="project" value="UniProtKB-UniRule"/>
</dbReference>
<dbReference type="InterPro" id="IPR018294">
    <property type="entry name" value="ISPD_synthase_CS"/>
</dbReference>
<dbReference type="NCBIfam" id="TIGR00453">
    <property type="entry name" value="ispD"/>
    <property type="match status" value="1"/>
</dbReference>
<dbReference type="UniPathway" id="UPA00056">
    <property type="reaction ID" value="UER00093"/>
</dbReference>
<feature type="site" description="Transition state stabilizer" evidence="7">
    <location>
        <position position="36"/>
    </location>
</feature>
<reference evidence="8 9" key="1">
    <citation type="submission" date="2019-07" db="EMBL/GenBank/DDBJ databases">
        <title>Draft genome of C. aurimucosum strain 14-2523.</title>
        <authorList>
            <person name="Pacheco L.G.C."/>
            <person name="Aguiar E.R.G.R."/>
            <person name="Navas J."/>
            <person name="Santos C.S."/>
            <person name="Rocha D.J.P.G."/>
        </authorList>
    </citation>
    <scope>NUCLEOTIDE SEQUENCE [LARGE SCALE GENOMIC DNA]</scope>
    <source>
        <strain evidence="8 9">14-2523</strain>
    </source>
</reference>
<dbReference type="Gene3D" id="3.90.550.10">
    <property type="entry name" value="Spore Coat Polysaccharide Biosynthesis Protein SpsA, Chain A"/>
    <property type="match status" value="1"/>
</dbReference>
<proteinExistence type="inferred from homology"/>
<dbReference type="InterPro" id="IPR001228">
    <property type="entry name" value="IspD"/>
</dbReference>
<dbReference type="InterPro" id="IPR029044">
    <property type="entry name" value="Nucleotide-diphossugar_trans"/>
</dbReference>
<accession>A0A558GJA5</accession>
<dbReference type="CDD" id="cd02516">
    <property type="entry name" value="CDP-ME_synthetase"/>
    <property type="match status" value="1"/>
</dbReference>
<comment type="catalytic activity">
    <reaction evidence="1 7">
        <text>2-C-methyl-D-erythritol 4-phosphate + CTP + H(+) = 4-CDP-2-C-methyl-D-erythritol + diphosphate</text>
        <dbReference type="Rhea" id="RHEA:13429"/>
        <dbReference type="ChEBI" id="CHEBI:15378"/>
        <dbReference type="ChEBI" id="CHEBI:33019"/>
        <dbReference type="ChEBI" id="CHEBI:37563"/>
        <dbReference type="ChEBI" id="CHEBI:57823"/>
        <dbReference type="ChEBI" id="CHEBI:58262"/>
        <dbReference type="EC" id="2.7.7.60"/>
    </reaction>
</comment>
<dbReference type="PROSITE" id="PS01295">
    <property type="entry name" value="ISPD"/>
    <property type="match status" value="1"/>
</dbReference>
<dbReference type="GO" id="GO:0019288">
    <property type="term" value="P:isopentenyl diphosphate biosynthetic process, methylerythritol 4-phosphate pathway"/>
    <property type="evidence" value="ECO:0007669"/>
    <property type="project" value="UniProtKB-UniRule"/>
</dbReference>
<protein>
    <recommendedName>
        <fullName evidence="7">2-C-methyl-D-erythritol 4-phosphate cytidylyltransferase</fullName>
        <ecNumber evidence="7">2.7.7.60</ecNumber>
    </recommendedName>
    <alternativeName>
        <fullName evidence="7">4-diphosphocytidyl-2C-methyl-D-erythritol synthase</fullName>
    </alternativeName>
    <alternativeName>
        <fullName evidence="7">MEP cytidylyltransferase</fullName>
        <shortName evidence="7">MCT</shortName>
    </alternativeName>
</protein>
<dbReference type="PANTHER" id="PTHR32125:SF4">
    <property type="entry name" value="2-C-METHYL-D-ERYTHRITOL 4-PHOSPHATE CYTIDYLYLTRANSFERASE, CHLOROPLASTIC"/>
    <property type="match status" value="1"/>
</dbReference>
<dbReference type="SUPFAM" id="SSF53448">
    <property type="entry name" value="Nucleotide-diphospho-sugar transferases"/>
    <property type="match status" value="1"/>
</dbReference>
<evidence type="ECO:0000256" key="3">
    <source>
        <dbReference type="ARBA" id="ARBA00009789"/>
    </source>
</evidence>
<dbReference type="EC" id="2.7.7.60" evidence="7"/>
<dbReference type="InterPro" id="IPR050088">
    <property type="entry name" value="IspD/TarI_cytidylyltransf_bact"/>
</dbReference>
<feature type="site" description="Positions MEP for the nucleophilic attack" evidence="7">
    <location>
        <position position="226"/>
    </location>
</feature>
<keyword evidence="4 7" id="KW-0808">Transferase</keyword>
<organism evidence="8 9">
    <name type="scientific">Corynebacterium aurimucosum</name>
    <dbReference type="NCBI Taxonomy" id="169292"/>
    <lineage>
        <taxon>Bacteria</taxon>
        <taxon>Bacillati</taxon>
        <taxon>Actinomycetota</taxon>
        <taxon>Actinomycetes</taxon>
        <taxon>Mycobacteriales</taxon>
        <taxon>Corynebacteriaceae</taxon>
        <taxon>Corynebacterium</taxon>
    </lineage>
</organism>
<feature type="site" description="Positions MEP for the nucleophilic attack" evidence="7">
    <location>
        <position position="168"/>
    </location>
</feature>
<comment type="caution">
    <text evidence="8">The sequence shown here is derived from an EMBL/GenBank/DDBJ whole genome shotgun (WGS) entry which is preliminary data.</text>
</comment>